<accession>A0A5D3CLR9</accession>
<evidence type="ECO:0000256" key="7">
    <source>
        <dbReference type="SAM" id="Phobius"/>
    </source>
</evidence>
<sequence length="235" mass="25809">MWDFGGGLVGAEPDCGRWSNDQDQLCYACDSCKAGVLASLKKSWRKVSVINIIVLIILVISYVIGYAAFRNNRRIDNDEPASTAQLKAERKKERKRGKKRGRSRKEETVPPSSLAAVPPPSATLAIMKKMIEELTRTQQGPPHDPKLCETSGKKHRKRGFSDAGRCADIVCFGKEVFSTQAMPTRSSASGEAFQRCTNTASGKPLPTPFSRVLPDAVLDVGITFPDVLFNFADVF</sequence>
<evidence type="ECO:0000256" key="2">
    <source>
        <dbReference type="ARBA" id="ARBA00006840"/>
    </source>
</evidence>
<feature type="transmembrane region" description="Helical" evidence="7">
    <location>
        <begin position="49"/>
        <end position="69"/>
    </location>
</feature>
<protein>
    <submittedName>
        <fullName evidence="8">Tetraspanin-3-like</fullName>
    </submittedName>
</protein>
<evidence type="ECO:0000256" key="1">
    <source>
        <dbReference type="ARBA" id="ARBA00004370"/>
    </source>
</evidence>
<keyword evidence="4 7" id="KW-1133">Transmembrane helix</keyword>
<evidence type="ECO:0000256" key="3">
    <source>
        <dbReference type="ARBA" id="ARBA00022692"/>
    </source>
</evidence>
<name>A0A5D3CLR9_CUCMM</name>
<keyword evidence="3 7" id="KW-0812">Transmembrane</keyword>
<dbReference type="GO" id="GO:0016020">
    <property type="term" value="C:membrane"/>
    <property type="evidence" value="ECO:0007669"/>
    <property type="project" value="UniProtKB-SubCell"/>
</dbReference>
<reference evidence="8 9" key="1">
    <citation type="submission" date="2019-08" db="EMBL/GenBank/DDBJ databases">
        <title>Draft genome sequences of two oriental melons (Cucumis melo L. var makuwa).</title>
        <authorList>
            <person name="Kwon S.-Y."/>
        </authorList>
    </citation>
    <scope>NUCLEOTIDE SEQUENCE [LARGE SCALE GENOMIC DNA]</scope>
    <source>
        <strain evidence="9">cv. Chang Bougi</strain>
        <tissue evidence="8">Leaf</tissue>
    </source>
</reference>
<keyword evidence="5 7" id="KW-0472">Membrane</keyword>
<dbReference type="Proteomes" id="UP000321947">
    <property type="component" value="Unassembled WGS sequence"/>
</dbReference>
<organism evidence="8 9">
    <name type="scientific">Cucumis melo var. makuwa</name>
    <name type="common">Oriental melon</name>
    <dbReference type="NCBI Taxonomy" id="1194695"/>
    <lineage>
        <taxon>Eukaryota</taxon>
        <taxon>Viridiplantae</taxon>
        <taxon>Streptophyta</taxon>
        <taxon>Embryophyta</taxon>
        <taxon>Tracheophyta</taxon>
        <taxon>Spermatophyta</taxon>
        <taxon>Magnoliopsida</taxon>
        <taxon>eudicotyledons</taxon>
        <taxon>Gunneridae</taxon>
        <taxon>Pentapetalae</taxon>
        <taxon>rosids</taxon>
        <taxon>fabids</taxon>
        <taxon>Cucurbitales</taxon>
        <taxon>Cucurbitaceae</taxon>
        <taxon>Benincaseae</taxon>
        <taxon>Cucumis</taxon>
    </lineage>
</organism>
<evidence type="ECO:0000256" key="5">
    <source>
        <dbReference type="ARBA" id="ARBA00023136"/>
    </source>
</evidence>
<evidence type="ECO:0000256" key="6">
    <source>
        <dbReference type="SAM" id="MobiDB-lite"/>
    </source>
</evidence>
<proteinExistence type="inferred from homology"/>
<evidence type="ECO:0000313" key="8">
    <source>
        <dbReference type="EMBL" id="TYK12242.1"/>
    </source>
</evidence>
<evidence type="ECO:0000313" key="9">
    <source>
        <dbReference type="Proteomes" id="UP000321947"/>
    </source>
</evidence>
<gene>
    <name evidence="8" type="ORF">E5676_scaffold769G00500</name>
</gene>
<feature type="region of interest" description="Disordered" evidence="6">
    <location>
        <begin position="135"/>
        <end position="155"/>
    </location>
</feature>
<comment type="subcellular location">
    <subcellularLocation>
        <location evidence="1">Membrane</location>
    </subcellularLocation>
</comment>
<comment type="caution">
    <text evidence="8">The sequence shown here is derived from an EMBL/GenBank/DDBJ whole genome shotgun (WGS) entry which is preliminary data.</text>
</comment>
<dbReference type="AlphaFoldDB" id="A0A5D3CLR9"/>
<feature type="compositionally biased region" description="Basic residues" evidence="6">
    <location>
        <begin position="92"/>
        <end position="103"/>
    </location>
</feature>
<feature type="region of interest" description="Disordered" evidence="6">
    <location>
        <begin position="80"/>
        <end position="119"/>
    </location>
</feature>
<comment type="similarity">
    <text evidence="2">Belongs to the tetraspanin (TM4SF) family.</text>
</comment>
<evidence type="ECO:0000256" key="4">
    <source>
        <dbReference type="ARBA" id="ARBA00022989"/>
    </source>
</evidence>
<dbReference type="EMBL" id="SSTD01010190">
    <property type="protein sequence ID" value="TYK12242.1"/>
    <property type="molecule type" value="Genomic_DNA"/>
</dbReference>
<dbReference type="InterPro" id="IPR044991">
    <property type="entry name" value="TET_plant"/>
</dbReference>
<dbReference type="PANTHER" id="PTHR32191">
    <property type="entry name" value="TETRASPANIN-8-RELATED"/>
    <property type="match status" value="1"/>
</dbReference>
<dbReference type="GO" id="GO:0009734">
    <property type="term" value="P:auxin-activated signaling pathway"/>
    <property type="evidence" value="ECO:0007669"/>
    <property type="project" value="InterPro"/>
</dbReference>